<name>A0A6J8EMT6_MYTCO</name>
<gene>
    <name evidence="1" type="ORF">MCOR_54032</name>
</gene>
<dbReference type="Proteomes" id="UP000507470">
    <property type="component" value="Unassembled WGS sequence"/>
</dbReference>
<evidence type="ECO:0000313" key="2">
    <source>
        <dbReference type="Proteomes" id="UP000507470"/>
    </source>
</evidence>
<organism evidence="1 2">
    <name type="scientific">Mytilus coruscus</name>
    <name type="common">Sea mussel</name>
    <dbReference type="NCBI Taxonomy" id="42192"/>
    <lineage>
        <taxon>Eukaryota</taxon>
        <taxon>Metazoa</taxon>
        <taxon>Spiralia</taxon>
        <taxon>Lophotrochozoa</taxon>
        <taxon>Mollusca</taxon>
        <taxon>Bivalvia</taxon>
        <taxon>Autobranchia</taxon>
        <taxon>Pteriomorphia</taxon>
        <taxon>Mytilida</taxon>
        <taxon>Mytiloidea</taxon>
        <taxon>Mytilidae</taxon>
        <taxon>Mytilinae</taxon>
        <taxon>Mytilus</taxon>
    </lineage>
</organism>
<evidence type="ECO:0000313" key="1">
    <source>
        <dbReference type="EMBL" id="CAC5421949.1"/>
    </source>
</evidence>
<sequence length="159" mass="17336">MCDPSHQPVSVSRILAVWATPAHVPRSPTCLAPTRFPALSRLSIFTAFSTSVAKIKTSPTLQVLLVASSLTLTVASSSTWLISELALKVRHVNPKTLDEAIRMTLEWEAVEKDIKDTNTSSEHKILATMTEETGACASFNPSKTDELIGLMTEMMNVTH</sequence>
<dbReference type="OrthoDB" id="6156608at2759"/>
<accession>A0A6J8EMT6</accession>
<reference evidence="1 2" key="1">
    <citation type="submission" date="2020-06" db="EMBL/GenBank/DDBJ databases">
        <authorList>
            <person name="Li R."/>
            <person name="Bekaert M."/>
        </authorList>
    </citation>
    <scope>NUCLEOTIDE SEQUENCE [LARGE SCALE GENOMIC DNA]</scope>
    <source>
        <strain evidence="2">wild</strain>
    </source>
</reference>
<keyword evidence="2" id="KW-1185">Reference proteome</keyword>
<protein>
    <submittedName>
        <fullName evidence="1">Uncharacterized protein</fullName>
    </submittedName>
</protein>
<proteinExistence type="predicted"/>
<dbReference type="AlphaFoldDB" id="A0A6J8EMT6"/>
<dbReference type="EMBL" id="CACVKT020009467">
    <property type="protein sequence ID" value="CAC5421949.1"/>
    <property type="molecule type" value="Genomic_DNA"/>
</dbReference>